<dbReference type="CDD" id="cd17535">
    <property type="entry name" value="REC_NarL-like"/>
    <property type="match status" value="1"/>
</dbReference>
<reference evidence="6" key="1">
    <citation type="submission" date="2021-06" db="EMBL/GenBank/DDBJ databases">
        <title>Bradyrhizobium sp. S2-11-2 Genome sequencing.</title>
        <authorList>
            <person name="Jin L."/>
        </authorList>
    </citation>
    <scope>NUCLEOTIDE SEQUENCE</scope>
    <source>
        <strain evidence="6">S2-11-2</strain>
    </source>
</reference>
<evidence type="ECO:0000256" key="1">
    <source>
        <dbReference type="ARBA" id="ARBA00022553"/>
    </source>
</evidence>
<dbReference type="InterPro" id="IPR011006">
    <property type="entry name" value="CheY-like_superfamily"/>
</dbReference>
<dbReference type="Pfam" id="PF00196">
    <property type="entry name" value="GerE"/>
    <property type="match status" value="1"/>
</dbReference>
<dbReference type="AlphaFoldDB" id="A0A975NNJ8"/>
<dbReference type="InterPro" id="IPR039420">
    <property type="entry name" value="WalR-like"/>
</dbReference>
<dbReference type="GO" id="GO:0006355">
    <property type="term" value="P:regulation of DNA-templated transcription"/>
    <property type="evidence" value="ECO:0007669"/>
    <property type="project" value="InterPro"/>
</dbReference>
<name>A0A975NNJ8_9BRAD</name>
<dbReference type="CDD" id="cd06170">
    <property type="entry name" value="LuxR_C_like"/>
    <property type="match status" value="1"/>
</dbReference>
<dbReference type="InterPro" id="IPR001789">
    <property type="entry name" value="Sig_transdc_resp-reg_receiver"/>
</dbReference>
<dbReference type="InterPro" id="IPR058245">
    <property type="entry name" value="NreC/VraR/RcsB-like_REC"/>
</dbReference>
<evidence type="ECO:0000259" key="5">
    <source>
        <dbReference type="PROSITE" id="PS50110"/>
    </source>
</evidence>
<dbReference type="InterPro" id="IPR016032">
    <property type="entry name" value="Sig_transdc_resp-reg_C-effctor"/>
</dbReference>
<dbReference type="PRINTS" id="PR00038">
    <property type="entry name" value="HTHLUXR"/>
</dbReference>
<dbReference type="PROSITE" id="PS50110">
    <property type="entry name" value="RESPONSE_REGULATORY"/>
    <property type="match status" value="1"/>
</dbReference>
<protein>
    <submittedName>
        <fullName evidence="6">Response regulator transcription factor</fullName>
    </submittedName>
</protein>
<evidence type="ECO:0000313" key="6">
    <source>
        <dbReference type="EMBL" id="QWG17254.1"/>
    </source>
</evidence>
<keyword evidence="1 3" id="KW-0597">Phosphoprotein</keyword>
<dbReference type="KEGG" id="bsei:KMZ68_20085"/>
<sequence length="211" mass="22981">MRCTRLVIADCYPVVLQGLTSLFAAQYDFKIVASCSDGASCIKAMRDLAPDVAILDVSMPDLTGLQILAIAKAENLSTRLVFFTPSIEHGELAAAVAAGACSVIPKDAASEVLMQSVRKAANGWRLLPLFPSELDLSRNERNGANVDNVLAVLTDREREIMRLVSEGLSNKEIARRLNISHGTIKVHLHHMYQKLEIDNRTVLAALAISQN</sequence>
<dbReference type="SMART" id="SM00448">
    <property type="entry name" value="REC"/>
    <property type="match status" value="1"/>
</dbReference>
<evidence type="ECO:0000256" key="2">
    <source>
        <dbReference type="ARBA" id="ARBA00023125"/>
    </source>
</evidence>
<evidence type="ECO:0000313" key="7">
    <source>
        <dbReference type="Proteomes" id="UP000680805"/>
    </source>
</evidence>
<dbReference type="Proteomes" id="UP000680805">
    <property type="component" value="Chromosome"/>
</dbReference>
<dbReference type="GO" id="GO:0000160">
    <property type="term" value="P:phosphorelay signal transduction system"/>
    <property type="evidence" value="ECO:0007669"/>
    <property type="project" value="InterPro"/>
</dbReference>
<evidence type="ECO:0000259" key="4">
    <source>
        <dbReference type="PROSITE" id="PS50043"/>
    </source>
</evidence>
<evidence type="ECO:0000256" key="3">
    <source>
        <dbReference type="PROSITE-ProRule" id="PRU00169"/>
    </source>
</evidence>
<dbReference type="PROSITE" id="PS50043">
    <property type="entry name" value="HTH_LUXR_2"/>
    <property type="match status" value="1"/>
</dbReference>
<organism evidence="6 7">
    <name type="scientific">Bradyrhizobium sediminis</name>
    <dbReference type="NCBI Taxonomy" id="2840469"/>
    <lineage>
        <taxon>Bacteria</taxon>
        <taxon>Pseudomonadati</taxon>
        <taxon>Pseudomonadota</taxon>
        <taxon>Alphaproteobacteria</taxon>
        <taxon>Hyphomicrobiales</taxon>
        <taxon>Nitrobacteraceae</taxon>
        <taxon>Bradyrhizobium</taxon>
    </lineage>
</organism>
<feature type="domain" description="HTH luxR-type" evidence="4">
    <location>
        <begin position="146"/>
        <end position="211"/>
    </location>
</feature>
<dbReference type="PANTHER" id="PTHR43214">
    <property type="entry name" value="TWO-COMPONENT RESPONSE REGULATOR"/>
    <property type="match status" value="1"/>
</dbReference>
<dbReference type="SMART" id="SM00421">
    <property type="entry name" value="HTH_LUXR"/>
    <property type="match status" value="1"/>
</dbReference>
<feature type="domain" description="Response regulatory" evidence="5">
    <location>
        <begin position="5"/>
        <end position="121"/>
    </location>
</feature>
<dbReference type="PROSITE" id="PS00622">
    <property type="entry name" value="HTH_LUXR_1"/>
    <property type="match status" value="1"/>
</dbReference>
<dbReference type="SUPFAM" id="SSF52172">
    <property type="entry name" value="CheY-like"/>
    <property type="match status" value="1"/>
</dbReference>
<dbReference type="EMBL" id="CP076135">
    <property type="protein sequence ID" value="QWG17254.1"/>
    <property type="molecule type" value="Genomic_DNA"/>
</dbReference>
<keyword evidence="2" id="KW-0238">DNA-binding</keyword>
<dbReference type="RefSeq" id="WP_215612908.1">
    <property type="nucleotide sequence ID" value="NZ_CP076135.1"/>
</dbReference>
<accession>A0A975NNJ8</accession>
<dbReference type="GO" id="GO:0003677">
    <property type="term" value="F:DNA binding"/>
    <property type="evidence" value="ECO:0007669"/>
    <property type="project" value="UniProtKB-KW"/>
</dbReference>
<dbReference type="InterPro" id="IPR000792">
    <property type="entry name" value="Tscrpt_reg_LuxR_C"/>
</dbReference>
<feature type="modified residue" description="4-aspartylphosphate" evidence="3">
    <location>
        <position position="56"/>
    </location>
</feature>
<dbReference type="Pfam" id="PF00072">
    <property type="entry name" value="Response_reg"/>
    <property type="match status" value="1"/>
</dbReference>
<gene>
    <name evidence="6" type="ORF">KMZ68_20085</name>
</gene>
<dbReference type="SUPFAM" id="SSF46894">
    <property type="entry name" value="C-terminal effector domain of the bipartite response regulators"/>
    <property type="match status" value="1"/>
</dbReference>
<proteinExistence type="predicted"/>
<dbReference type="Gene3D" id="3.40.50.2300">
    <property type="match status" value="1"/>
</dbReference>